<dbReference type="Proteomes" id="UP000653305">
    <property type="component" value="Unassembled WGS sequence"/>
</dbReference>
<accession>A0A830DCE6</accession>
<dbReference type="InterPro" id="IPR011332">
    <property type="entry name" value="Ribosomal_zn-bd"/>
</dbReference>
<evidence type="ECO:0000256" key="2">
    <source>
        <dbReference type="ARBA" id="ARBA00010919"/>
    </source>
</evidence>
<comment type="similarity">
    <text evidence="2">Belongs to the eukaryotic ribosomal protein eS27 family.</text>
</comment>
<evidence type="ECO:0000256" key="5">
    <source>
        <dbReference type="ARBA" id="ARBA00023274"/>
    </source>
</evidence>
<dbReference type="Pfam" id="PF01667">
    <property type="entry name" value="Ribosomal_S27e"/>
    <property type="match status" value="1"/>
</dbReference>
<dbReference type="InterPro" id="IPR000592">
    <property type="entry name" value="Ribosomal_eS27"/>
</dbReference>
<evidence type="ECO:0000313" key="6">
    <source>
        <dbReference type="EMBL" id="GFQ07389.1"/>
    </source>
</evidence>
<dbReference type="AlphaFoldDB" id="A0A830DCE6"/>
<evidence type="ECO:0000256" key="3">
    <source>
        <dbReference type="ARBA" id="ARBA00022833"/>
    </source>
</evidence>
<dbReference type="Gene3D" id="2.20.25.100">
    <property type="entry name" value="Zn-binding ribosomal proteins"/>
    <property type="match status" value="1"/>
</dbReference>
<protein>
    <submittedName>
        <fullName evidence="6">40S ribosomal protein s27-2</fullName>
    </submittedName>
</protein>
<keyword evidence="4 6" id="KW-0689">Ribosomal protein</keyword>
<organism evidence="6 7">
    <name type="scientific">Phtheirospermum japonicum</name>
    <dbReference type="NCBI Taxonomy" id="374723"/>
    <lineage>
        <taxon>Eukaryota</taxon>
        <taxon>Viridiplantae</taxon>
        <taxon>Streptophyta</taxon>
        <taxon>Embryophyta</taxon>
        <taxon>Tracheophyta</taxon>
        <taxon>Spermatophyta</taxon>
        <taxon>Magnoliopsida</taxon>
        <taxon>eudicotyledons</taxon>
        <taxon>Gunneridae</taxon>
        <taxon>Pentapetalae</taxon>
        <taxon>asterids</taxon>
        <taxon>lamiids</taxon>
        <taxon>Lamiales</taxon>
        <taxon>Orobanchaceae</taxon>
        <taxon>Orobanchaceae incertae sedis</taxon>
        <taxon>Phtheirospermum</taxon>
    </lineage>
</organism>
<dbReference type="OrthoDB" id="1656264at2759"/>
<dbReference type="GO" id="GO:1990904">
    <property type="term" value="C:ribonucleoprotein complex"/>
    <property type="evidence" value="ECO:0007669"/>
    <property type="project" value="UniProtKB-KW"/>
</dbReference>
<dbReference type="InterPro" id="IPR023407">
    <property type="entry name" value="Ribosomal_eS27_Zn-bd_dom_sf"/>
</dbReference>
<comment type="cofactor">
    <cofactor evidence="1">
        <name>Zn(2+)</name>
        <dbReference type="ChEBI" id="CHEBI:29105"/>
    </cofactor>
</comment>
<dbReference type="SUPFAM" id="SSF57829">
    <property type="entry name" value="Zn-binding ribosomal proteins"/>
    <property type="match status" value="1"/>
</dbReference>
<evidence type="ECO:0000313" key="7">
    <source>
        <dbReference type="Proteomes" id="UP000653305"/>
    </source>
</evidence>
<keyword evidence="3" id="KW-0862">Zinc</keyword>
<keyword evidence="7" id="KW-1185">Reference proteome</keyword>
<comment type="caution">
    <text evidence="6">The sequence shown here is derived from an EMBL/GenBank/DDBJ whole genome shotgun (WGS) entry which is preliminary data.</text>
</comment>
<evidence type="ECO:0000256" key="4">
    <source>
        <dbReference type="ARBA" id="ARBA00022980"/>
    </source>
</evidence>
<dbReference type="GO" id="GO:0006412">
    <property type="term" value="P:translation"/>
    <property type="evidence" value="ECO:0007669"/>
    <property type="project" value="InterPro"/>
</dbReference>
<evidence type="ECO:0000256" key="1">
    <source>
        <dbReference type="ARBA" id="ARBA00001947"/>
    </source>
</evidence>
<sequence>MDVKCQDCYNMTTIFSRSHTVVVCGSCQTVMCQPTGGRARLTERCSVLLSRQVNGSQC</sequence>
<gene>
    <name evidence="6" type="ORF">PHJA_002883000</name>
</gene>
<proteinExistence type="inferred from homology"/>
<dbReference type="EMBL" id="BMAC01001487">
    <property type="protein sequence ID" value="GFQ07389.1"/>
    <property type="molecule type" value="Genomic_DNA"/>
</dbReference>
<dbReference type="PANTHER" id="PTHR11594">
    <property type="entry name" value="40S RIBOSOMAL PROTEIN S27"/>
    <property type="match status" value="1"/>
</dbReference>
<dbReference type="GO" id="GO:0003735">
    <property type="term" value="F:structural constituent of ribosome"/>
    <property type="evidence" value="ECO:0007669"/>
    <property type="project" value="InterPro"/>
</dbReference>
<dbReference type="GO" id="GO:0005840">
    <property type="term" value="C:ribosome"/>
    <property type="evidence" value="ECO:0007669"/>
    <property type="project" value="UniProtKB-KW"/>
</dbReference>
<keyword evidence="5" id="KW-0687">Ribonucleoprotein</keyword>
<name>A0A830DCE6_9LAMI</name>
<reference evidence="6" key="1">
    <citation type="submission" date="2020-07" db="EMBL/GenBank/DDBJ databases">
        <title>Ethylene signaling mediates host invasion by parasitic plants.</title>
        <authorList>
            <person name="Yoshida S."/>
        </authorList>
    </citation>
    <scope>NUCLEOTIDE SEQUENCE</scope>
    <source>
        <strain evidence="6">Okayama</strain>
    </source>
</reference>